<feature type="transmembrane region" description="Helical" evidence="10">
    <location>
        <begin position="153"/>
        <end position="173"/>
    </location>
</feature>
<gene>
    <name evidence="13" type="ORF">E3T49_07845</name>
</gene>
<keyword evidence="14" id="KW-1185">Reference proteome</keyword>
<keyword evidence="9" id="KW-0645">Protease</keyword>
<keyword evidence="9" id="KW-0808">Transferase</keyword>
<evidence type="ECO:0000256" key="5">
    <source>
        <dbReference type="ARBA" id="ARBA00022692"/>
    </source>
</evidence>
<keyword evidence="9" id="KW-0511">Multifunctional enzyme</keyword>
<feature type="transmembrane region" description="Helical" evidence="10">
    <location>
        <begin position="258"/>
        <end position="277"/>
    </location>
</feature>
<comment type="caution">
    <text evidence="13">The sequence shown here is derived from an EMBL/GenBank/DDBJ whole genome shotgun (WGS) entry which is preliminary data.</text>
</comment>
<evidence type="ECO:0000256" key="7">
    <source>
        <dbReference type="ARBA" id="ARBA00023136"/>
    </source>
</evidence>
<evidence type="ECO:0000256" key="3">
    <source>
        <dbReference type="ARBA" id="ARBA00022475"/>
    </source>
</evidence>
<protein>
    <recommendedName>
        <fullName evidence="9">Prepilin leader peptidase/N-methyltransferase</fullName>
        <ecNumber evidence="9">2.1.1.-</ecNumber>
        <ecNumber evidence="9">3.4.23.43</ecNumber>
    </recommendedName>
</protein>
<keyword evidence="7 10" id="KW-0472">Membrane</keyword>
<keyword evidence="9" id="KW-0489">Methyltransferase</keyword>
<dbReference type="EMBL" id="SOHA01000021">
    <property type="protein sequence ID" value="TFD30596.1"/>
    <property type="molecule type" value="Genomic_DNA"/>
</dbReference>
<evidence type="ECO:0000313" key="13">
    <source>
        <dbReference type="EMBL" id="TFD30596.1"/>
    </source>
</evidence>
<proteinExistence type="inferred from homology"/>
<name>A0A4Y8JUD7_9MICO</name>
<evidence type="ECO:0000256" key="10">
    <source>
        <dbReference type="SAM" id="Phobius"/>
    </source>
</evidence>
<feature type="transmembrane region" description="Helical" evidence="10">
    <location>
        <begin position="119"/>
        <end position="141"/>
    </location>
</feature>
<evidence type="ECO:0000259" key="12">
    <source>
        <dbReference type="Pfam" id="PF06750"/>
    </source>
</evidence>
<keyword evidence="6 10" id="KW-1133">Transmembrane helix</keyword>
<feature type="domain" description="Prepilin type IV endopeptidase peptidase" evidence="11">
    <location>
        <begin position="131"/>
        <end position="242"/>
    </location>
</feature>
<organism evidence="13 14">
    <name type="scientific">Cryobacterium cryoconiti</name>
    <dbReference type="NCBI Taxonomy" id="1259239"/>
    <lineage>
        <taxon>Bacteria</taxon>
        <taxon>Bacillati</taxon>
        <taxon>Actinomycetota</taxon>
        <taxon>Actinomycetes</taxon>
        <taxon>Micrococcales</taxon>
        <taxon>Microbacteriaceae</taxon>
        <taxon>Cryobacterium</taxon>
    </lineage>
</organism>
<comment type="function">
    <text evidence="9">Plays an essential role in type IV pili and type II pseudopili formation by proteolytically removing the leader sequence from substrate proteins and subsequently monomethylating the alpha-amino group of the newly exposed N-terminal phenylalanine.</text>
</comment>
<dbReference type="Gene3D" id="1.20.120.1220">
    <property type="match status" value="1"/>
</dbReference>
<dbReference type="EC" id="3.4.23.43" evidence="9"/>
<keyword evidence="3" id="KW-1003">Cell membrane</keyword>
<dbReference type="PRINTS" id="PR00864">
    <property type="entry name" value="PREPILNPTASE"/>
</dbReference>
<dbReference type="PANTHER" id="PTHR30487">
    <property type="entry name" value="TYPE 4 PREPILIN-LIKE PROTEINS LEADER PEPTIDE-PROCESSING ENZYME"/>
    <property type="match status" value="1"/>
</dbReference>
<comment type="similarity">
    <text evidence="2 8">Belongs to the peptidase A24 family.</text>
</comment>
<feature type="transmembrane region" description="Helical" evidence="10">
    <location>
        <begin position="229"/>
        <end position="246"/>
    </location>
</feature>
<evidence type="ECO:0000256" key="4">
    <source>
        <dbReference type="ARBA" id="ARBA00022519"/>
    </source>
</evidence>
<dbReference type="InterPro" id="IPR014032">
    <property type="entry name" value="Peptidase_A24A_bac"/>
</dbReference>
<feature type="transmembrane region" description="Helical" evidence="10">
    <location>
        <begin position="179"/>
        <end position="199"/>
    </location>
</feature>
<dbReference type="GO" id="GO:0032259">
    <property type="term" value="P:methylation"/>
    <property type="evidence" value="ECO:0007669"/>
    <property type="project" value="UniProtKB-KW"/>
</dbReference>
<dbReference type="PANTHER" id="PTHR30487:SF0">
    <property type="entry name" value="PREPILIN LEADER PEPTIDASE_N-METHYLTRANSFERASE-RELATED"/>
    <property type="match status" value="1"/>
</dbReference>
<accession>A0A4Y8JUD7</accession>
<dbReference type="Proteomes" id="UP000297472">
    <property type="component" value="Unassembled WGS sequence"/>
</dbReference>
<dbReference type="GO" id="GO:0004190">
    <property type="term" value="F:aspartic-type endopeptidase activity"/>
    <property type="evidence" value="ECO:0007669"/>
    <property type="project" value="UniProtKB-EC"/>
</dbReference>
<keyword evidence="4" id="KW-0997">Cell inner membrane</keyword>
<keyword evidence="5 9" id="KW-0812">Transmembrane</keyword>
<dbReference type="AlphaFoldDB" id="A0A4Y8JUD7"/>
<dbReference type="GO" id="GO:0006465">
    <property type="term" value="P:signal peptide processing"/>
    <property type="evidence" value="ECO:0007669"/>
    <property type="project" value="TreeGrafter"/>
</dbReference>
<reference evidence="13 14" key="1">
    <citation type="submission" date="2019-03" db="EMBL/GenBank/DDBJ databases">
        <title>Genomics of glacier-inhabiting Cryobacterium strains.</title>
        <authorList>
            <person name="Liu Q."/>
            <person name="Xin Y.-H."/>
        </authorList>
    </citation>
    <scope>NUCLEOTIDE SEQUENCE [LARGE SCALE GENOMIC DNA]</scope>
    <source>
        <strain evidence="13 14">TMT1-51</strain>
    </source>
</reference>
<dbReference type="GO" id="GO:0008168">
    <property type="term" value="F:methyltransferase activity"/>
    <property type="evidence" value="ECO:0007669"/>
    <property type="project" value="UniProtKB-KW"/>
</dbReference>
<feature type="transmembrane region" description="Helical" evidence="10">
    <location>
        <begin position="6"/>
        <end position="29"/>
    </location>
</feature>
<evidence type="ECO:0000313" key="14">
    <source>
        <dbReference type="Proteomes" id="UP000297472"/>
    </source>
</evidence>
<dbReference type="InterPro" id="IPR000045">
    <property type="entry name" value="Prepilin_IV_endopep_pep"/>
</dbReference>
<dbReference type="InterPro" id="IPR010627">
    <property type="entry name" value="Prepilin_pept_A24_N"/>
</dbReference>
<dbReference type="OrthoDB" id="2087435at2"/>
<evidence type="ECO:0000256" key="9">
    <source>
        <dbReference type="RuleBase" id="RU003794"/>
    </source>
</evidence>
<sequence>MPDALIVLVSTLSGVLGLLVGSFLNVVIYRVPNGQSIVSPPSACPRCAAPIKPFDNVPVLSWIMLRGKCRSCKSAISARYPLVELGTALFFGAVAWWTFSVRASIGSTPGADSTSTKSVIVGVLVLIAFLYLAAVTVALALIDLDTHRLPNAIVLPAYVVGLALLGAACLISGDLGVLIRTVAGLAALWAAYFAMALAYPGGMGLGDVKLAGVLGLFLGFLGWGHLAVGAFAAFLLGGAYAVGLMIAKRASRKTGIPFGPWMLTGAWVGIFFGAMVWDGYLTLLGVAQQ</sequence>
<comment type="subcellular location">
    <subcellularLocation>
        <location evidence="1">Cell inner membrane</location>
        <topology evidence="1">Multi-pass membrane protein</topology>
    </subcellularLocation>
    <subcellularLocation>
        <location evidence="9">Cell membrane</location>
        <topology evidence="9">Multi-pass membrane protein</topology>
    </subcellularLocation>
</comment>
<evidence type="ECO:0000256" key="6">
    <source>
        <dbReference type="ARBA" id="ARBA00022989"/>
    </source>
</evidence>
<feature type="domain" description="Prepilin peptidase A24 N-terminal" evidence="12">
    <location>
        <begin position="15"/>
        <end position="96"/>
    </location>
</feature>
<dbReference type="GO" id="GO:0005886">
    <property type="term" value="C:plasma membrane"/>
    <property type="evidence" value="ECO:0007669"/>
    <property type="project" value="UniProtKB-SubCell"/>
</dbReference>
<evidence type="ECO:0000256" key="2">
    <source>
        <dbReference type="ARBA" id="ARBA00005801"/>
    </source>
</evidence>
<comment type="catalytic activity">
    <reaction evidence="9">
        <text>Typically cleaves a -Gly-|-Phe- bond to release an N-terminal, basic peptide of 5-8 residues from type IV prepilin, and then N-methylates the new N-terminal amino group, the methyl donor being S-adenosyl-L-methionine.</text>
        <dbReference type="EC" id="3.4.23.43"/>
    </reaction>
</comment>
<evidence type="ECO:0000259" key="11">
    <source>
        <dbReference type="Pfam" id="PF01478"/>
    </source>
</evidence>
<dbReference type="EC" id="2.1.1.-" evidence="9"/>
<dbReference type="Pfam" id="PF01478">
    <property type="entry name" value="Peptidase_A24"/>
    <property type="match status" value="1"/>
</dbReference>
<keyword evidence="9" id="KW-0378">Hydrolase</keyword>
<dbReference type="Pfam" id="PF06750">
    <property type="entry name" value="A24_N_bact"/>
    <property type="match status" value="1"/>
</dbReference>
<dbReference type="InterPro" id="IPR050882">
    <property type="entry name" value="Prepilin_peptidase/N-MTase"/>
</dbReference>
<evidence type="ECO:0000256" key="8">
    <source>
        <dbReference type="RuleBase" id="RU003793"/>
    </source>
</evidence>
<evidence type="ECO:0000256" key="1">
    <source>
        <dbReference type="ARBA" id="ARBA00004429"/>
    </source>
</evidence>